<keyword evidence="9" id="KW-1185">Reference proteome</keyword>
<dbReference type="EMBL" id="SOSA01000132">
    <property type="protein sequence ID" value="THC96011.1"/>
    <property type="molecule type" value="Genomic_DNA"/>
</dbReference>
<dbReference type="CDD" id="cd06464">
    <property type="entry name" value="ACD_sHsps-like"/>
    <property type="match status" value="1"/>
</dbReference>
<keyword evidence="1" id="KW-0346">Stress response</keyword>
<feature type="domain" description="CS" evidence="6">
    <location>
        <begin position="36"/>
        <end position="144"/>
    </location>
</feature>
<evidence type="ECO:0000256" key="2">
    <source>
        <dbReference type="PROSITE-ProRule" id="PRU00285"/>
    </source>
</evidence>
<dbReference type="Pfam" id="PF00011">
    <property type="entry name" value="HSP20"/>
    <property type="match status" value="1"/>
</dbReference>
<gene>
    <name evidence="7" type="ORF">ATNIH1004_011490</name>
    <name evidence="8" type="ORF">EYZ11_004510</name>
</gene>
<name>A0A4S3JR91_9EURO</name>
<comment type="similarity">
    <text evidence="2 3">Belongs to the small heat shock protein (HSP20) family.</text>
</comment>
<dbReference type="Proteomes" id="UP000308092">
    <property type="component" value="Unassembled WGS sequence"/>
</dbReference>
<dbReference type="Proteomes" id="UP000324241">
    <property type="component" value="Unassembled WGS sequence"/>
</dbReference>
<evidence type="ECO:0000256" key="3">
    <source>
        <dbReference type="RuleBase" id="RU003616"/>
    </source>
</evidence>
<dbReference type="STRING" id="1220188.A0A4S3JR91"/>
<dbReference type="PROSITE" id="PS01031">
    <property type="entry name" value="SHSP"/>
    <property type="match status" value="1"/>
</dbReference>
<dbReference type="EMBL" id="QUQM01000008">
    <property type="protein sequence ID" value="KAA8642545.1"/>
    <property type="molecule type" value="Genomic_DNA"/>
</dbReference>
<evidence type="ECO:0000313" key="7">
    <source>
        <dbReference type="EMBL" id="KAA8642545.1"/>
    </source>
</evidence>
<evidence type="ECO:0000313" key="8">
    <source>
        <dbReference type="EMBL" id="THC96011.1"/>
    </source>
</evidence>
<dbReference type="OrthoDB" id="1431247at2759"/>
<dbReference type="SUPFAM" id="SSF49764">
    <property type="entry name" value="HSP20-like chaperones"/>
    <property type="match status" value="1"/>
</dbReference>
<reference evidence="7 10" key="2">
    <citation type="submission" date="2019-08" db="EMBL/GenBank/DDBJ databases">
        <title>The genome sequence of a newly discovered highly antifungal drug resistant Aspergillus species, Aspergillus tanneri NIH 1004.</title>
        <authorList>
            <person name="Mounaud S."/>
            <person name="Singh I."/>
            <person name="Joardar V."/>
            <person name="Pakala S."/>
            <person name="Pakala S."/>
            <person name="Venepally P."/>
            <person name="Chung J.K."/>
            <person name="Losada L."/>
            <person name="Nierman W.C."/>
        </authorList>
    </citation>
    <scope>NUCLEOTIDE SEQUENCE [LARGE SCALE GENOMIC DNA]</scope>
    <source>
        <strain evidence="7 10">NIH1004</strain>
    </source>
</reference>
<comment type="caution">
    <text evidence="8">The sequence shown here is derived from an EMBL/GenBank/DDBJ whole genome shotgun (WGS) entry which is preliminary data.</text>
</comment>
<evidence type="ECO:0000259" key="6">
    <source>
        <dbReference type="PROSITE" id="PS51203"/>
    </source>
</evidence>
<evidence type="ECO:0000259" key="5">
    <source>
        <dbReference type="PROSITE" id="PS01031"/>
    </source>
</evidence>
<proteinExistence type="inferred from homology"/>
<dbReference type="Gene3D" id="2.60.40.790">
    <property type="match status" value="1"/>
</dbReference>
<protein>
    <submittedName>
        <fullName evidence="8">Uncharacterized protein</fullName>
    </submittedName>
</protein>
<reference evidence="8 9" key="1">
    <citation type="submission" date="2019-03" db="EMBL/GenBank/DDBJ databases">
        <title>The genome sequence of a newly discovered highly antifungal drug resistant Aspergillus species, Aspergillus tanneri NIH 1004.</title>
        <authorList>
            <person name="Mounaud S."/>
            <person name="Singh I."/>
            <person name="Joardar V."/>
            <person name="Pakala S."/>
            <person name="Pakala S."/>
            <person name="Venepally P."/>
            <person name="Hoover J."/>
            <person name="Nierman W."/>
            <person name="Chung J."/>
            <person name="Losada L."/>
        </authorList>
    </citation>
    <scope>NUCLEOTIDE SEQUENCE [LARGE SCALE GENOMIC DNA]</scope>
    <source>
        <strain evidence="8 9">NIH1004</strain>
    </source>
</reference>
<dbReference type="VEuPathDB" id="FungiDB:EYZ11_004510"/>
<dbReference type="InterPro" id="IPR008978">
    <property type="entry name" value="HSP20-like_chaperone"/>
</dbReference>
<evidence type="ECO:0000256" key="4">
    <source>
        <dbReference type="SAM" id="MobiDB-lite"/>
    </source>
</evidence>
<dbReference type="InterPro" id="IPR007052">
    <property type="entry name" value="CS_dom"/>
</dbReference>
<organism evidence="8 9">
    <name type="scientific">Aspergillus tanneri</name>
    <dbReference type="NCBI Taxonomy" id="1220188"/>
    <lineage>
        <taxon>Eukaryota</taxon>
        <taxon>Fungi</taxon>
        <taxon>Dikarya</taxon>
        <taxon>Ascomycota</taxon>
        <taxon>Pezizomycotina</taxon>
        <taxon>Eurotiomycetes</taxon>
        <taxon>Eurotiomycetidae</taxon>
        <taxon>Eurotiales</taxon>
        <taxon>Aspergillaceae</taxon>
        <taxon>Aspergillus</taxon>
        <taxon>Aspergillus subgen. Circumdati</taxon>
    </lineage>
</organism>
<accession>A0A4S3JR91</accession>
<sequence>MSLMQRTGRGFPFLNRALDEFDTFLRRPSTATDVFNYSPLFDVRETKDKYYLDVDVPGVEKKDINIQFSDPNTLQIKGHSEHDKSEEDPEHSWLYSERSVGDFRRSFCFPSPVDDDRVQATLKNGVLSITVPKAGEPSSTKTIEIE</sequence>
<dbReference type="InterPro" id="IPR002068">
    <property type="entry name" value="A-crystallin/Hsp20_dom"/>
</dbReference>
<evidence type="ECO:0000313" key="10">
    <source>
        <dbReference type="Proteomes" id="UP000324241"/>
    </source>
</evidence>
<feature type="domain" description="SHSP" evidence="5">
    <location>
        <begin position="31"/>
        <end position="146"/>
    </location>
</feature>
<dbReference type="RefSeq" id="XP_033421907.1">
    <property type="nucleotide sequence ID" value="XM_033576052.1"/>
</dbReference>
<feature type="region of interest" description="Disordered" evidence="4">
    <location>
        <begin position="70"/>
        <end position="92"/>
    </location>
</feature>
<dbReference type="GeneID" id="54334191"/>
<dbReference type="InterPro" id="IPR031107">
    <property type="entry name" value="Small_HSP"/>
</dbReference>
<dbReference type="PROSITE" id="PS51203">
    <property type="entry name" value="CS"/>
    <property type="match status" value="1"/>
</dbReference>
<dbReference type="PANTHER" id="PTHR11527">
    <property type="entry name" value="HEAT-SHOCK PROTEIN 20 FAMILY MEMBER"/>
    <property type="match status" value="1"/>
</dbReference>
<evidence type="ECO:0000256" key="1">
    <source>
        <dbReference type="ARBA" id="ARBA00023016"/>
    </source>
</evidence>
<evidence type="ECO:0000313" key="9">
    <source>
        <dbReference type="Proteomes" id="UP000308092"/>
    </source>
</evidence>
<dbReference type="AlphaFoldDB" id="A0A4S3JR91"/>